<evidence type="ECO:0000313" key="6">
    <source>
        <dbReference type="EMBL" id="MDK4334521.1"/>
    </source>
</evidence>
<dbReference type="RefSeq" id="WP_284632050.1">
    <property type="nucleotide sequence ID" value="NZ_JASNVQ010000019.1"/>
</dbReference>
<dbReference type="InterPro" id="IPR014710">
    <property type="entry name" value="RmlC-like_jellyroll"/>
</dbReference>
<dbReference type="PANTHER" id="PTHR24567">
    <property type="entry name" value="CRP FAMILY TRANSCRIPTIONAL REGULATORY PROTEIN"/>
    <property type="match status" value="1"/>
</dbReference>
<feature type="domain" description="Cyclic nucleotide-binding" evidence="4">
    <location>
        <begin position="33"/>
        <end position="104"/>
    </location>
</feature>
<keyword evidence="1" id="KW-0805">Transcription regulation</keyword>
<comment type="caution">
    <text evidence="6">The sequence shown here is derived from an EMBL/GenBank/DDBJ whole genome shotgun (WGS) entry which is preliminary data.</text>
</comment>
<gene>
    <name evidence="6" type="ORF">QPX58_03710</name>
</gene>
<dbReference type="GO" id="GO:0003700">
    <property type="term" value="F:DNA-binding transcription factor activity"/>
    <property type="evidence" value="ECO:0007669"/>
    <property type="project" value="TreeGrafter"/>
</dbReference>
<dbReference type="Gene3D" id="2.60.120.10">
    <property type="entry name" value="Jelly Rolls"/>
    <property type="match status" value="1"/>
</dbReference>
<dbReference type="AlphaFoldDB" id="A0AAP4F872"/>
<dbReference type="Pfam" id="PF00027">
    <property type="entry name" value="cNMP_binding"/>
    <property type="match status" value="1"/>
</dbReference>
<name>A0AAP4F872_9CORY</name>
<dbReference type="PROSITE" id="PS51063">
    <property type="entry name" value="HTH_CRP_2"/>
    <property type="match status" value="1"/>
</dbReference>
<evidence type="ECO:0000313" key="7">
    <source>
        <dbReference type="Proteomes" id="UP001230317"/>
    </source>
</evidence>
<dbReference type="InterPro" id="IPR012318">
    <property type="entry name" value="HTH_CRP"/>
</dbReference>
<evidence type="ECO:0000256" key="2">
    <source>
        <dbReference type="ARBA" id="ARBA00023125"/>
    </source>
</evidence>
<reference evidence="6" key="1">
    <citation type="submission" date="2023-05" db="EMBL/GenBank/DDBJ databases">
        <title>Metabolic capabilities are highly conserved among human nasal-associated Corynebacterium species in pangenomic analyses.</title>
        <authorList>
            <person name="Tran T.H."/>
            <person name="Roberts A.Q."/>
            <person name="Escapa I.F."/>
            <person name="Gao W."/>
            <person name="Conlan S."/>
            <person name="Kong H."/>
            <person name="Segre J.A."/>
            <person name="Kelly M.S."/>
            <person name="Lemon K.P."/>
        </authorList>
    </citation>
    <scope>NUCLEOTIDE SEQUENCE</scope>
    <source>
        <strain evidence="6">KPL2618</strain>
    </source>
</reference>
<keyword evidence="2" id="KW-0238">DNA-binding</keyword>
<dbReference type="InterPro" id="IPR036388">
    <property type="entry name" value="WH-like_DNA-bd_sf"/>
</dbReference>
<dbReference type="SUPFAM" id="SSF46785">
    <property type="entry name" value="Winged helix' DNA-binding domain"/>
    <property type="match status" value="1"/>
</dbReference>
<accession>A0AAP4F872</accession>
<dbReference type="GO" id="GO:0005829">
    <property type="term" value="C:cytosol"/>
    <property type="evidence" value="ECO:0007669"/>
    <property type="project" value="TreeGrafter"/>
</dbReference>
<protein>
    <submittedName>
        <fullName evidence="6">Crp/Fnr family transcriptional regulator</fullName>
    </submittedName>
</protein>
<dbReference type="InterPro" id="IPR036390">
    <property type="entry name" value="WH_DNA-bd_sf"/>
</dbReference>
<dbReference type="InterPro" id="IPR000595">
    <property type="entry name" value="cNMP-bd_dom"/>
</dbReference>
<dbReference type="Proteomes" id="UP001230317">
    <property type="component" value="Unassembled WGS sequence"/>
</dbReference>
<dbReference type="GO" id="GO:0003677">
    <property type="term" value="F:DNA binding"/>
    <property type="evidence" value="ECO:0007669"/>
    <property type="project" value="UniProtKB-KW"/>
</dbReference>
<sequence length="246" mass="26820">MTRPSDHPVRTNCAEPHRCPRDVRLRALAQSRLTGMLEEEQHADLDTYLRAWSWAKGDPLVLAGQKNTGCYILVAGRVRIERAVGDGKTATVDIAVPGDIIGSLLEPVAEESAWAMETTCALHLPGDALSAVVHKYPAISLAIMQLQEEKLALSRQLSLSQSAQTVQARVAGALIHLDEKLGQQRSDGSRLLQVRLRREDLAGLAGTTVESTSRALTKMKKQSLIDSGREWIVVLDYEALLKLAGA</sequence>
<feature type="domain" description="HTH crp-type" evidence="5">
    <location>
        <begin position="164"/>
        <end position="238"/>
    </location>
</feature>
<dbReference type="PROSITE" id="PS50042">
    <property type="entry name" value="CNMP_BINDING_3"/>
    <property type="match status" value="1"/>
</dbReference>
<keyword evidence="3" id="KW-0804">Transcription</keyword>
<dbReference type="InterPro" id="IPR050397">
    <property type="entry name" value="Env_Response_Regulators"/>
</dbReference>
<evidence type="ECO:0000259" key="4">
    <source>
        <dbReference type="PROSITE" id="PS50042"/>
    </source>
</evidence>
<dbReference type="InterPro" id="IPR018490">
    <property type="entry name" value="cNMP-bd_dom_sf"/>
</dbReference>
<organism evidence="6 7">
    <name type="scientific">Corynebacterium accolens</name>
    <dbReference type="NCBI Taxonomy" id="38284"/>
    <lineage>
        <taxon>Bacteria</taxon>
        <taxon>Bacillati</taxon>
        <taxon>Actinomycetota</taxon>
        <taxon>Actinomycetes</taxon>
        <taxon>Mycobacteriales</taxon>
        <taxon>Corynebacteriaceae</taxon>
        <taxon>Corynebacterium</taxon>
    </lineage>
</organism>
<dbReference type="Gene3D" id="1.10.10.10">
    <property type="entry name" value="Winged helix-like DNA-binding domain superfamily/Winged helix DNA-binding domain"/>
    <property type="match status" value="1"/>
</dbReference>
<evidence type="ECO:0000256" key="1">
    <source>
        <dbReference type="ARBA" id="ARBA00023015"/>
    </source>
</evidence>
<evidence type="ECO:0000256" key="3">
    <source>
        <dbReference type="ARBA" id="ARBA00023163"/>
    </source>
</evidence>
<dbReference type="Pfam" id="PF13545">
    <property type="entry name" value="HTH_Crp_2"/>
    <property type="match status" value="1"/>
</dbReference>
<evidence type="ECO:0000259" key="5">
    <source>
        <dbReference type="PROSITE" id="PS51063"/>
    </source>
</evidence>
<dbReference type="CDD" id="cd00038">
    <property type="entry name" value="CAP_ED"/>
    <property type="match status" value="1"/>
</dbReference>
<dbReference type="SMART" id="SM00419">
    <property type="entry name" value="HTH_CRP"/>
    <property type="match status" value="1"/>
</dbReference>
<dbReference type="EMBL" id="JASNVU010000004">
    <property type="protein sequence ID" value="MDK4334521.1"/>
    <property type="molecule type" value="Genomic_DNA"/>
</dbReference>
<proteinExistence type="predicted"/>
<dbReference type="SUPFAM" id="SSF51206">
    <property type="entry name" value="cAMP-binding domain-like"/>
    <property type="match status" value="1"/>
</dbReference>
<dbReference type="PANTHER" id="PTHR24567:SF28">
    <property type="entry name" value="LISTERIOLYSIN REGULATORY PROTEIN"/>
    <property type="match status" value="1"/>
</dbReference>
<dbReference type="PRINTS" id="PR00034">
    <property type="entry name" value="HTHCRP"/>
</dbReference>